<dbReference type="AlphaFoldDB" id="A0A024G6Q4"/>
<evidence type="ECO:0000313" key="2">
    <source>
        <dbReference type="Proteomes" id="UP000053237"/>
    </source>
</evidence>
<keyword evidence="2" id="KW-1185">Reference proteome</keyword>
<proteinExistence type="predicted"/>
<accession>A0A024G6Q4</accession>
<gene>
    <name evidence="1" type="ORF">BN9_027740</name>
</gene>
<reference evidence="1 2" key="1">
    <citation type="submission" date="2012-05" db="EMBL/GenBank/DDBJ databases">
        <title>Recombination and specialization in a pathogen metapopulation.</title>
        <authorList>
            <person name="Gardiner A."/>
            <person name="Kemen E."/>
            <person name="Schultz-Larsen T."/>
            <person name="MacLean D."/>
            <person name="Van Oosterhout C."/>
            <person name="Jones J.D.G."/>
        </authorList>
    </citation>
    <scope>NUCLEOTIDE SEQUENCE [LARGE SCALE GENOMIC DNA]</scope>
    <source>
        <strain evidence="1 2">Ac Nc2</strain>
    </source>
</reference>
<name>A0A024G6Q4_9STRA</name>
<dbReference type="EMBL" id="CAIX01000028">
    <property type="protein sequence ID" value="CCI41990.1"/>
    <property type="molecule type" value="Genomic_DNA"/>
</dbReference>
<protein>
    <submittedName>
        <fullName evidence="1">Uncharacterized protein</fullName>
    </submittedName>
</protein>
<evidence type="ECO:0000313" key="1">
    <source>
        <dbReference type="EMBL" id="CCI41990.1"/>
    </source>
</evidence>
<organism evidence="1 2">
    <name type="scientific">Albugo candida</name>
    <dbReference type="NCBI Taxonomy" id="65357"/>
    <lineage>
        <taxon>Eukaryota</taxon>
        <taxon>Sar</taxon>
        <taxon>Stramenopiles</taxon>
        <taxon>Oomycota</taxon>
        <taxon>Peronosporomycetes</taxon>
        <taxon>Albuginales</taxon>
        <taxon>Albuginaceae</taxon>
        <taxon>Albugo</taxon>
    </lineage>
</organism>
<comment type="caution">
    <text evidence="1">The sequence shown here is derived from an EMBL/GenBank/DDBJ whole genome shotgun (WGS) entry which is preliminary data.</text>
</comment>
<sequence>MRCCTRTQNLRSSHEIQEGHYTALLRSQYLLWFFNTITTLLCPEKRANTTGVNPFTSSTSSFADGRERMYVTTSVNPCKQAMCNGVHPKQSLSFTNEPPCFVERN</sequence>
<dbReference type="Proteomes" id="UP000053237">
    <property type="component" value="Unassembled WGS sequence"/>
</dbReference>
<dbReference type="InParanoid" id="A0A024G6Q4"/>